<comment type="caution">
    <text evidence="1">The sequence shown here is derived from an EMBL/GenBank/DDBJ whole genome shotgun (WGS) entry which is preliminary data.</text>
</comment>
<sequence>MISYILTNSNVCGPRLAAQRLYKASHREAQDVEQLMDYLLH</sequence>
<evidence type="ECO:0000313" key="1">
    <source>
        <dbReference type="EMBL" id="KAF7801921.1"/>
    </source>
</evidence>
<dbReference type="EMBL" id="JAAIUW010000013">
    <property type="protein sequence ID" value="KAF7801921.1"/>
    <property type="molecule type" value="Genomic_DNA"/>
</dbReference>
<dbReference type="AlphaFoldDB" id="A0A834W0Z6"/>
<dbReference type="Proteomes" id="UP000634136">
    <property type="component" value="Unassembled WGS sequence"/>
</dbReference>
<name>A0A834W0Z6_9FABA</name>
<reference evidence="1" key="1">
    <citation type="submission" date="2020-09" db="EMBL/GenBank/DDBJ databases">
        <title>Genome-Enabled Discovery of Anthraquinone Biosynthesis in Senna tora.</title>
        <authorList>
            <person name="Kang S.-H."/>
            <person name="Pandey R.P."/>
            <person name="Lee C.-M."/>
            <person name="Sim J.-S."/>
            <person name="Jeong J.-T."/>
            <person name="Choi B.-S."/>
            <person name="Jung M."/>
            <person name="Ginzburg D."/>
            <person name="Zhao K."/>
            <person name="Won S.Y."/>
            <person name="Oh T.-J."/>
            <person name="Yu Y."/>
            <person name="Kim N.-H."/>
            <person name="Lee O.R."/>
            <person name="Lee T.-H."/>
            <person name="Bashyal P."/>
            <person name="Kim T.-S."/>
            <person name="Lee W.-H."/>
            <person name="Kawkins C."/>
            <person name="Kim C.-K."/>
            <person name="Kim J.S."/>
            <person name="Ahn B.O."/>
            <person name="Rhee S.Y."/>
            <person name="Sohng J.K."/>
        </authorList>
    </citation>
    <scope>NUCLEOTIDE SEQUENCE</scope>
    <source>
        <tissue evidence="1">Leaf</tissue>
    </source>
</reference>
<evidence type="ECO:0000313" key="2">
    <source>
        <dbReference type="Proteomes" id="UP000634136"/>
    </source>
</evidence>
<protein>
    <submittedName>
        <fullName evidence="1">Uncharacterized protein</fullName>
    </submittedName>
</protein>
<accession>A0A834W0Z6</accession>
<organism evidence="1 2">
    <name type="scientific">Senna tora</name>
    <dbReference type="NCBI Taxonomy" id="362788"/>
    <lineage>
        <taxon>Eukaryota</taxon>
        <taxon>Viridiplantae</taxon>
        <taxon>Streptophyta</taxon>
        <taxon>Embryophyta</taxon>
        <taxon>Tracheophyta</taxon>
        <taxon>Spermatophyta</taxon>
        <taxon>Magnoliopsida</taxon>
        <taxon>eudicotyledons</taxon>
        <taxon>Gunneridae</taxon>
        <taxon>Pentapetalae</taxon>
        <taxon>rosids</taxon>
        <taxon>fabids</taxon>
        <taxon>Fabales</taxon>
        <taxon>Fabaceae</taxon>
        <taxon>Caesalpinioideae</taxon>
        <taxon>Cassia clade</taxon>
        <taxon>Senna</taxon>
    </lineage>
</organism>
<keyword evidence="2" id="KW-1185">Reference proteome</keyword>
<proteinExistence type="predicted"/>
<gene>
    <name evidence="1" type="ORF">G2W53_041032</name>
</gene>